<dbReference type="PANTHER" id="PTHR11695">
    <property type="entry name" value="ALCOHOL DEHYDROGENASE RELATED"/>
    <property type="match status" value="1"/>
</dbReference>
<dbReference type="STRING" id="394193.SAMN04489732_102394"/>
<dbReference type="InterPro" id="IPR050700">
    <property type="entry name" value="YIM1/Zinc_Alcohol_DH_Fams"/>
</dbReference>
<gene>
    <name evidence="2" type="ORF">SAMN04489732_102394</name>
</gene>
<dbReference type="InterPro" id="IPR020843">
    <property type="entry name" value="ER"/>
</dbReference>
<reference evidence="3" key="1">
    <citation type="submission" date="2016-10" db="EMBL/GenBank/DDBJ databases">
        <authorList>
            <person name="Varghese N."/>
            <person name="Submissions S."/>
        </authorList>
    </citation>
    <scope>NUCLEOTIDE SEQUENCE [LARGE SCALE GENOMIC DNA]</scope>
    <source>
        <strain evidence="3">DSM 44993</strain>
    </source>
</reference>
<name>A0A1H8T305_9PSEU</name>
<dbReference type="OrthoDB" id="3727682at2"/>
<dbReference type="InterPro" id="IPR013149">
    <property type="entry name" value="ADH-like_C"/>
</dbReference>
<dbReference type="Pfam" id="PF00107">
    <property type="entry name" value="ADH_zinc_N"/>
    <property type="match status" value="1"/>
</dbReference>
<dbReference type="SUPFAM" id="SSF51735">
    <property type="entry name" value="NAD(P)-binding Rossmann-fold domains"/>
    <property type="match status" value="1"/>
</dbReference>
<accession>A0A1H8T305</accession>
<organism evidence="2 3">
    <name type="scientific">Amycolatopsis saalfeldensis</name>
    <dbReference type="NCBI Taxonomy" id="394193"/>
    <lineage>
        <taxon>Bacteria</taxon>
        <taxon>Bacillati</taxon>
        <taxon>Actinomycetota</taxon>
        <taxon>Actinomycetes</taxon>
        <taxon>Pseudonocardiales</taxon>
        <taxon>Pseudonocardiaceae</taxon>
        <taxon>Amycolatopsis</taxon>
    </lineage>
</organism>
<dbReference type="Pfam" id="PF08240">
    <property type="entry name" value="ADH_N"/>
    <property type="match status" value="1"/>
</dbReference>
<dbReference type="InterPro" id="IPR036291">
    <property type="entry name" value="NAD(P)-bd_dom_sf"/>
</dbReference>
<dbReference type="GO" id="GO:0016491">
    <property type="term" value="F:oxidoreductase activity"/>
    <property type="evidence" value="ECO:0007669"/>
    <property type="project" value="InterPro"/>
</dbReference>
<proteinExistence type="predicted"/>
<dbReference type="PANTHER" id="PTHR11695:SF648">
    <property type="entry name" value="ZINC-BINDING OXIDOREDUCTASE"/>
    <property type="match status" value="1"/>
</dbReference>
<dbReference type="SMART" id="SM00829">
    <property type="entry name" value="PKS_ER"/>
    <property type="match status" value="1"/>
</dbReference>
<dbReference type="InterPro" id="IPR011032">
    <property type="entry name" value="GroES-like_sf"/>
</dbReference>
<keyword evidence="3" id="KW-1185">Reference proteome</keyword>
<evidence type="ECO:0000259" key="1">
    <source>
        <dbReference type="SMART" id="SM00829"/>
    </source>
</evidence>
<dbReference type="Gene3D" id="3.90.180.10">
    <property type="entry name" value="Medium-chain alcohol dehydrogenases, catalytic domain"/>
    <property type="match status" value="1"/>
</dbReference>
<dbReference type="EMBL" id="FOEF01000002">
    <property type="protein sequence ID" value="SEO84984.1"/>
    <property type="molecule type" value="Genomic_DNA"/>
</dbReference>
<dbReference type="CDD" id="cd08267">
    <property type="entry name" value="MDR1"/>
    <property type="match status" value="1"/>
</dbReference>
<dbReference type="SUPFAM" id="SSF50129">
    <property type="entry name" value="GroES-like"/>
    <property type="match status" value="1"/>
</dbReference>
<evidence type="ECO:0000313" key="3">
    <source>
        <dbReference type="Proteomes" id="UP000198582"/>
    </source>
</evidence>
<feature type="domain" description="Enoyl reductase (ER)" evidence="1">
    <location>
        <begin position="10"/>
        <end position="256"/>
    </location>
</feature>
<protein>
    <submittedName>
        <fullName evidence="2">NADPH:quinone reductase</fullName>
    </submittedName>
</protein>
<evidence type="ECO:0000313" key="2">
    <source>
        <dbReference type="EMBL" id="SEO84984.1"/>
    </source>
</evidence>
<dbReference type="Gene3D" id="3.40.50.720">
    <property type="entry name" value="NAD(P)-binding Rossmann-like Domain"/>
    <property type="match status" value="1"/>
</dbReference>
<sequence>MRAARFDRYGPAEVLYEARVPKPVPEPGQVLVRVHATSVNGGDLHIRAGRVKVLTGRKFPMATGVDFTGEIASAAPGLEVGDRVWGLRRAGGVAAEYIAVDPDRLSLAPKGLDLVEAAALPVGTTAITALRDKARLKAGERLLVRGAAGGVGAIAVQLGHAMGAHVTALTGAGTVDLVRELGADEAHDYRRADPAALGSFDVVLSTTGTGLPTYRRLLSPRGRMVTIAFDTDHPLPSLSDIAGAHRALEAGGVRVLPA</sequence>
<dbReference type="AlphaFoldDB" id="A0A1H8T305"/>
<dbReference type="InterPro" id="IPR013154">
    <property type="entry name" value="ADH-like_N"/>
</dbReference>
<dbReference type="Proteomes" id="UP000198582">
    <property type="component" value="Unassembled WGS sequence"/>
</dbReference>